<keyword evidence="2" id="KW-1133">Transmembrane helix</keyword>
<reference evidence="3 5" key="2">
    <citation type="submission" date="2018-06" db="EMBL/GenBank/DDBJ databases">
        <title>Genomic Encyclopedia of Type Strains, Phase III (KMG-III): the genomes of soil and plant-associated and newly described type strains.</title>
        <authorList>
            <person name="Whitman W."/>
        </authorList>
    </citation>
    <scope>NUCLEOTIDE SEQUENCE [LARGE SCALE GENOMIC DNA]</scope>
    <source>
        <strain evidence="3 5">CGMCC 1.15366</strain>
    </source>
</reference>
<dbReference type="Proteomes" id="UP000287865">
    <property type="component" value="Unassembled WGS sequence"/>
</dbReference>
<evidence type="ECO:0000313" key="4">
    <source>
        <dbReference type="EMBL" id="RUO28521.1"/>
    </source>
</evidence>
<reference evidence="4 6" key="1">
    <citation type="journal article" date="2018" name="Front. Microbiol.">
        <title>Genome-Based Analysis Reveals the Taxonomy and Diversity of the Family Idiomarinaceae.</title>
        <authorList>
            <person name="Liu Y."/>
            <person name="Lai Q."/>
            <person name="Shao Z."/>
        </authorList>
    </citation>
    <scope>NUCLEOTIDE SEQUENCE [LARGE SCALE GENOMIC DNA]</scope>
    <source>
        <strain evidence="4 6">CF12-14</strain>
    </source>
</reference>
<dbReference type="Pfam" id="PF04654">
    <property type="entry name" value="DUF599"/>
    <property type="match status" value="1"/>
</dbReference>
<feature type="transmembrane region" description="Helical" evidence="2">
    <location>
        <begin position="110"/>
        <end position="131"/>
    </location>
</feature>
<dbReference type="AlphaFoldDB" id="A0A327X4X4"/>
<dbReference type="EMBL" id="QLMD01000001">
    <property type="protein sequence ID" value="RAK01699.1"/>
    <property type="molecule type" value="Genomic_DNA"/>
</dbReference>
<evidence type="ECO:0000256" key="1">
    <source>
        <dbReference type="SAM" id="MobiDB-lite"/>
    </source>
</evidence>
<feature type="region of interest" description="Disordered" evidence="1">
    <location>
        <begin position="236"/>
        <end position="268"/>
    </location>
</feature>
<dbReference type="PANTHER" id="PTHR31881:SF6">
    <property type="entry name" value="OS09G0494600 PROTEIN"/>
    <property type="match status" value="1"/>
</dbReference>
<evidence type="ECO:0000313" key="3">
    <source>
        <dbReference type="EMBL" id="RAK01699.1"/>
    </source>
</evidence>
<dbReference type="PANTHER" id="PTHR31881">
    <property type="match status" value="1"/>
</dbReference>
<comment type="caution">
    <text evidence="3">The sequence shown here is derived from an EMBL/GenBank/DDBJ whole genome shotgun (WGS) entry which is preliminary data.</text>
</comment>
<keyword evidence="2" id="KW-0472">Membrane</keyword>
<protein>
    <submittedName>
        <fullName evidence="4">DUF599 domain-containing protein</fullName>
    </submittedName>
    <submittedName>
        <fullName evidence="3">Putative membrane protein</fullName>
    </submittedName>
</protein>
<dbReference type="RefSeq" id="WP_111568176.1">
    <property type="nucleotide sequence ID" value="NZ_PIPK01000001.1"/>
</dbReference>
<dbReference type="OrthoDB" id="8524743at2"/>
<sequence length="268" mass="30432">MHILPLFDVIALLWFLSLWVGYSLFARRKARQTHCLSSILRSLRVDWMYAVTHKDNHIADAALVGNVERNVTFFASSTILVLAGVLTVLASNEAFVRVIDQLPFTVEQSANLILLKLAGMAVILVFAFFKFTWSIRQFGFVSVLLGMAPSMSRSTVSEETRDRYARNTAKVLDQAGHEYNYGLRAYYFALAYLCWFASPWFFIIASAVVVYILYRREYRSRVLRALLATKGFEPGPMPEDERQAQLRHISTRLEDTKAGSAADKVKAN</sequence>
<evidence type="ECO:0000313" key="6">
    <source>
        <dbReference type="Proteomes" id="UP000287865"/>
    </source>
</evidence>
<gene>
    <name evidence="3" type="ORF">B0I24_101323</name>
    <name evidence="4" type="ORF">CWE07_01555</name>
</gene>
<feature type="transmembrane region" description="Helical" evidence="2">
    <location>
        <begin position="71"/>
        <end position="90"/>
    </location>
</feature>
<proteinExistence type="predicted"/>
<evidence type="ECO:0000313" key="5">
    <source>
        <dbReference type="Proteomes" id="UP000249203"/>
    </source>
</evidence>
<dbReference type="InterPro" id="IPR006747">
    <property type="entry name" value="DUF599"/>
</dbReference>
<dbReference type="Proteomes" id="UP000249203">
    <property type="component" value="Unassembled WGS sequence"/>
</dbReference>
<dbReference type="EMBL" id="PIPK01000001">
    <property type="protein sequence ID" value="RUO28521.1"/>
    <property type="molecule type" value="Genomic_DNA"/>
</dbReference>
<accession>A0A327X4X4</accession>
<feature type="transmembrane region" description="Helical" evidence="2">
    <location>
        <begin position="6"/>
        <end position="25"/>
    </location>
</feature>
<feature type="transmembrane region" description="Helical" evidence="2">
    <location>
        <begin position="186"/>
        <end position="214"/>
    </location>
</feature>
<evidence type="ECO:0000256" key="2">
    <source>
        <dbReference type="SAM" id="Phobius"/>
    </source>
</evidence>
<organism evidence="3 5">
    <name type="scientific">Aliidiomarina maris</name>
    <dbReference type="NCBI Taxonomy" id="531312"/>
    <lineage>
        <taxon>Bacteria</taxon>
        <taxon>Pseudomonadati</taxon>
        <taxon>Pseudomonadota</taxon>
        <taxon>Gammaproteobacteria</taxon>
        <taxon>Alteromonadales</taxon>
        <taxon>Idiomarinaceae</taxon>
        <taxon>Aliidiomarina</taxon>
    </lineage>
</organism>
<keyword evidence="2" id="KW-0812">Transmembrane</keyword>
<name>A0A327X4X4_9GAMM</name>
<keyword evidence="6" id="KW-1185">Reference proteome</keyword>
<feature type="compositionally biased region" description="Basic and acidic residues" evidence="1">
    <location>
        <begin position="251"/>
        <end position="268"/>
    </location>
</feature>